<keyword evidence="2" id="KW-1185">Reference proteome</keyword>
<evidence type="ECO:0000313" key="1">
    <source>
        <dbReference type="EMBL" id="MBU2950368.1"/>
    </source>
</evidence>
<evidence type="ECO:0000313" key="2">
    <source>
        <dbReference type="Proteomes" id="UP001647509"/>
    </source>
</evidence>
<accession>A0ACC5U7R8</accession>
<dbReference type="EMBL" id="JAHKPD010000012">
    <property type="protein sequence ID" value="MBU2950368.1"/>
    <property type="molecule type" value="Genomic_DNA"/>
</dbReference>
<organism evidence="1 2">
    <name type="scientific">Pseudotamlana agarivorans</name>
    <dbReference type="NCBI Taxonomy" id="481183"/>
    <lineage>
        <taxon>Bacteria</taxon>
        <taxon>Pseudomonadati</taxon>
        <taxon>Bacteroidota</taxon>
        <taxon>Flavobacteriia</taxon>
        <taxon>Flavobacteriales</taxon>
        <taxon>Flavobacteriaceae</taxon>
        <taxon>Pseudotamlana</taxon>
    </lineage>
</organism>
<comment type="caution">
    <text evidence="1">The sequence shown here is derived from an EMBL/GenBank/DDBJ whole genome shotgun (WGS) entry which is preliminary data.</text>
</comment>
<sequence length="973" mass="110971">MKNLCRFIIIIACSHLTNAQIMNNPMITTSNKNDKPIVLNDLKIDVFVVDNIATTTIEMVFYNNNSSVMEGELNFPLPNGVTVSRFALDVNGEMREGVVVEKEKATQAFEAVVRKNIDPGMVEVTKGNNFKARVYPIPAHGTKKALIAFNQELKNNDQNYIYQLPLNIKYKLKSFHVKAEVVMNKPEVVKSAQPTINLNFTEAQNSYISEYHESDARLNSQLSFSIPKPKKVKKVITYKGKATSNNYFYVNLNLKEEQRTKNKPKNITIVWDESSSGKNRELGKELEILTHYIKWLNHGNITLITFVNTKNTEQTFKIQNGTSPKLINALKAIKYDGGTNINAVDFSKIKTDEILLFTDAISNFGEQQQAAFRAPILALNSSNIANHNLLSHYASASNGSYINAIEISVETVLERLTHQQKQFIKAEYNSEKISEIYPKNGHQITNNFSCSGIIEGAQSELTLHFGFGKEITESHTVLVDNSIRKDNALGERIWAQKKLQNVLVEADNDAIKNHGKKFNLVTPNTSLIVLDDVEDYVQYEIVPPASLQKQYHDLIARRNQKNATNKQNRIEQLCEQFEEDKQWWENAIDYRHVKEALDKKPNEPVIAVYETSPLATPEVFGDVEDEMELEEDAILEEVVVVGYGTRRRNLSNSNKAKKSERPKPSQATLKITAWDSNAPFINELKAVDTPDIYKTYLELKPEYETSPSFYFDVATYMFQKNLRDQGLRVISNLAELELENVEILRTLGRKLAEFKFHKEAIAIFKEVMQTRSFEPHSYIDLGLSYAGNGEYQKAINNLYTVIEKHWDDDIISRFNGIEIITLHDINNIIYHHKKELDTSFINTCFLKPMPVDIRVVIDWDANETDVDLWITDPRNEKCSYSNKETKIGGKISNDITQGYGPEEFRLKHAIDGKYIVEAKFFGSSKQSVIGNITVRAFVYTKFDTKEETKEVLTLQLEPTKGGEYTIGEIEFTK</sequence>
<proteinExistence type="predicted"/>
<protein>
    <submittedName>
        <fullName evidence="1">Uncharacterized protein</fullName>
    </submittedName>
</protein>
<dbReference type="Proteomes" id="UP001647509">
    <property type="component" value="Unassembled WGS sequence"/>
</dbReference>
<reference evidence="1" key="1">
    <citation type="submission" date="2021-05" db="EMBL/GenBank/DDBJ databases">
        <title>Draft genomes of bacteria isolated from model marine particles.</title>
        <authorList>
            <person name="Datta M.S."/>
            <person name="Schwartzman J.A."/>
            <person name="Enke T.N."/>
            <person name="Saavedra J."/>
            <person name="Cermak N."/>
            <person name="Cordero O.X."/>
        </authorList>
    </citation>
    <scope>NUCLEOTIDE SEQUENCE</scope>
    <source>
        <strain evidence="1">I2M19</strain>
    </source>
</reference>
<gene>
    <name evidence="1" type="ORF">KO493_06640</name>
</gene>
<name>A0ACC5U7R8_9FLAO</name>